<evidence type="ECO:0000313" key="2">
    <source>
        <dbReference type="Proteomes" id="UP000222168"/>
    </source>
</evidence>
<dbReference type="InterPro" id="IPR016541">
    <property type="entry name" value="UCP008505"/>
</dbReference>
<dbReference type="RefSeq" id="WP_099116423.1">
    <property type="nucleotide sequence ID" value="NZ_NJAK01000001.1"/>
</dbReference>
<protein>
    <submittedName>
        <fullName evidence="1">Uncharacterized protein</fullName>
    </submittedName>
</protein>
<gene>
    <name evidence="1" type="ORF">Xish_00352</name>
</gene>
<proteinExistence type="predicted"/>
<dbReference type="Pfam" id="PF14367">
    <property type="entry name" value="DUF4411"/>
    <property type="match status" value="1"/>
</dbReference>
<organism evidence="1 2">
    <name type="scientific">Xenorhabdus ishibashii</name>
    <dbReference type="NCBI Taxonomy" id="1034471"/>
    <lineage>
        <taxon>Bacteria</taxon>
        <taxon>Pseudomonadati</taxon>
        <taxon>Pseudomonadota</taxon>
        <taxon>Gammaproteobacteria</taxon>
        <taxon>Enterobacterales</taxon>
        <taxon>Morganellaceae</taxon>
        <taxon>Xenorhabdus</taxon>
    </lineage>
</organism>
<name>A0A2D0KCW5_9GAMM</name>
<keyword evidence="2" id="KW-1185">Reference proteome</keyword>
<comment type="caution">
    <text evidence="1">The sequence shown here is derived from an EMBL/GenBank/DDBJ whole genome shotgun (WGS) entry which is preliminary data.</text>
</comment>
<dbReference type="Proteomes" id="UP000222168">
    <property type="component" value="Unassembled WGS sequence"/>
</dbReference>
<reference evidence="1 2" key="1">
    <citation type="journal article" date="2017" name="Nat. Microbiol.">
        <title>Natural product diversity associated with the nematode symbionts Photorhabdus and Xenorhabdus.</title>
        <authorList>
            <person name="Tobias N.J."/>
            <person name="Wolff H."/>
            <person name="Djahanschiri B."/>
            <person name="Grundmann F."/>
            <person name="Kronenwerth M."/>
            <person name="Shi Y.M."/>
            <person name="Simonyi S."/>
            <person name="Grun P."/>
            <person name="Shapiro-Ilan D."/>
            <person name="Pidot S.J."/>
            <person name="Stinear T.P."/>
            <person name="Ebersberger I."/>
            <person name="Bode H.B."/>
        </authorList>
    </citation>
    <scope>NUCLEOTIDE SEQUENCE [LARGE SCALE GENOMIC DNA]</scope>
    <source>
        <strain evidence="1 2">DSM 22670</strain>
    </source>
</reference>
<accession>A0A2D0KCW5</accession>
<dbReference type="EMBL" id="NJAK01000001">
    <property type="protein sequence ID" value="PHM61230.1"/>
    <property type="molecule type" value="Genomic_DNA"/>
</dbReference>
<dbReference type="OrthoDB" id="338425at2"/>
<dbReference type="AlphaFoldDB" id="A0A2D0KCW5"/>
<sequence length="173" mass="20184">MSNEGNLYLIDANIIIHAHSFYYPLKRVPEFWSWILFHAQNNSIKLPAEILDEVQGGDKDEHAKWVHDKTNKNILELKENVNIPLLNKVVKEGYAPDLTDVELDKIGKDPFLISYALAQPENRIVVTNEQPSPKKQRHNRKIPDVCKHFGLRCCNVFTMIKELDFYTDWKSRI</sequence>
<evidence type="ECO:0000313" key="1">
    <source>
        <dbReference type="EMBL" id="PHM61230.1"/>
    </source>
</evidence>